<feature type="coiled-coil region" evidence="1">
    <location>
        <begin position="232"/>
        <end position="259"/>
    </location>
</feature>
<dbReference type="AlphaFoldDB" id="A0A812P7E3"/>
<feature type="region of interest" description="Disordered" evidence="2">
    <location>
        <begin position="312"/>
        <end position="386"/>
    </location>
</feature>
<feature type="compositionally biased region" description="Polar residues" evidence="2">
    <location>
        <begin position="360"/>
        <end position="372"/>
    </location>
</feature>
<proteinExistence type="predicted"/>
<name>A0A812P7E3_9DINO</name>
<evidence type="ECO:0000313" key="3">
    <source>
        <dbReference type="EMBL" id="CAE7336599.1"/>
    </source>
</evidence>
<feature type="compositionally biased region" description="Basic residues" evidence="2">
    <location>
        <begin position="314"/>
        <end position="323"/>
    </location>
</feature>
<dbReference type="OrthoDB" id="434850at2759"/>
<feature type="compositionally biased region" description="Low complexity" evidence="2">
    <location>
        <begin position="18"/>
        <end position="27"/>
    </location>
</feature>
<feature type="coiled-coil region" evidence="1">
    <location>
        <begin position="82"/>
        <end position="109"/>
    </location>
</feature>
<gene>
    <name evidence="3" type="primary">TPTE2</name>
    <name evidence="3" type="ORF">SNEC2469_LOCUS8610</name>
</gene>
<keyword evidence="4" id="KW-1185">Reference proteome</keyword>
<feature type="region of interest" description="Disordered" evidence="2">
    <location>
        <begin position="1"/>
        <end position="41"/>
    </location>
</feature>
<organism evidence="3 4">
    <name type="scientific">Symbiodinium necroappetens</name>
    <dbReference type="NCBI Taxonomy" id="1628268"/>
    <lineage>
        <taxon>Eukaryota</taxon>
        <taxon>Sar</taxon>
        <taxon>Alveolata</taxon>
        <taxon>Dinophyceae</taxon>
        <taxon>Suessiales</taxon>
        <taxon>Symbiodiniaceae</taxon>
        <taxon>Symbiodinium</taxon>
    </lineage>
</organism>
<evidence type="ECO:0000256" key="2">
    <source>
        <dbReference type="SAM" id="MobiDB-lite"/>
    </source>
</evidence>
<evidence type="ECO:0000256" key="1">
    <source>
        <dbReference type="SAM" id="Coils"/>
    </source>
</evidence>
<sequence>MDKDAMEPHAKIYRRSRSSPPRMPWWRGSNDQASAAQEEGVPARLLGMSSMEYSIEKLSESPEAELSSPLSRETVDLRRKFEKALAEERERHARELGRLRQAADRTEADMQQAVKVQHQAVDELTCEFRGRCQEVEDRMQTKLMAEIAELTRRPAVQPLQSSNKSSTPGVEKIMPQLQELQWHQTGISTSISTLQPRLGACEAKLHAQDVVLDSLTKQVGDACKALASLSTKAVAAENLEGLQQKLLAAERRIHASEVSTDCLKNQVQQLRVRPADGEIPLSVPDITTQSDGMLARQLGLERIFGDFRRGIQSPKHRRTHSPHNAREPATVKRLPFRVGRPSGRKASDSEEAPYFVAQPTLESTLGRTQSESLELPFELHSSPSSQ</sequence>
<protein>
    <submittedName>
        <fullName evidence="3">TPTE2 protein</fullName>
    </submittedName>
</protein>
<feature type="compositionally biased region" description="Basic and acidic residues" evidence="2">
    <location>
        <begin position="1"/>
        <end position="10"/>
    </location>
</feature>
<keyword evidence="1" id="KW-0175">Coiled coil</keyword>
<accession>A0A812P7E3</accession>
<comment type="caution">
    <text evidence="3">The sequence shown here is derived from an EMBL/GenBank/DDBJ whole genome shotgun (WGS) entry which is preliminary data.</text>
</comment>
<evidence type="ECO:0000313" key="4">
    <source>
        <dbReference type="Proteomes" id="UP000601435"/>
    </source>
</evidence>
<dbReference type="EMBL" id="CAJNJA010014141">
    <property type="protein sequence ID" value="CAE7336599.1"/>
    <property type="molecule type" value="Genomic_DNA"/>
</dbReference>
<dbReference type="Proteomes" id="UP000601435">
    <property type="component" value="Unassembled WGS sequence"/>
</dbReference>
<reference evidence="3" key="1">
    <citation type="submission" date="2021-02" db="EMBL/GenBank/DDBJ databases">
        <authorList>
            <person name="Dougan E. K."/>
            <person name="Rhodes N."/>
            <person name="Thang M."/>
            <person name="Chan C."/>
        </authorList>
    </citation>
    <scope>NUCLEOTIDE SEQUENCE</scope>
</reference>